<dbReference type="AlphaFoldDB" id="A0A833L076"/>
<name>A0A833L076_UNCSA</name>
<gene>
    <name evidence="1" type="ORF">FD145_1243</name>
</gene>
<proteinExistence type="predicted"/>
<reference evidence="1 2" key="1">
    <citation type="submission" date="2019-12" db="EMBL/GenBank/DDBJ databases">
        <authorList>
            <person name="Wolfe R."/>
            <person name="Danczak R."/>
            <person name="Wilkins M."/>
        </authorList>
    </citation>
    <scope>NUCLEOTIDE SEQUENCE [LARGE SCALE GENOMIC DNA]</scope>
    <source>
        <strain evidence="1">X2_MaxBin.013</strain>
    </source>
</reference>
<dbReference type="EMBL" id="WPAF01000024">
    <property type="protein sequence ID" value="KAF0133516.1"/>
    <property type="molecule type" value="Genomic_DNA"/>
</dbReference>
<accession>A0A833L076</accession>
<protein>
    <submittedName>
        <fullName evidence="1">Uncharacterized protein</fullName>
    </submittedName>
</protein>
<comment type="caution">
    <text evidence="1">The sequence shown here is derived from an EMBL/GenBank/DDBJ whole genome shotgun (WGS) entry which is preliminary data.</text>
</comment>
<sequence>MNKKFDAVKMKHKIQEKIYKKLRPKSIDDYLVKLIEYSQKSNLAMKLKTT</sequence>
<evidence type="ECO:0000313" key="1">
    <source>
        <dbReference type="EMBL" id="KAF0133516.1"/>
    </source>
</evidence>
<evidence type="ECO:0000313" key="2">
    <source>
        <dbReference type="Proteomes" id="UP000488506"/>
    </source>
</evidence>
<organism evidence="1 2">
    <name type="scientific">Candidatus Saganbacteria bacterium</name>
    <dbReference type="NCBI Taxonomy" id="2575572"/>
    <lineage>
        <taxon>Bacteria</taxon>
        <taxon>Bacillati</taxon>
        <taxon>Saganbacteria</taxon>
    </lineage>
</organism>
<dbReference type="Proteomes" id="UP000488506">
    <property type="component" value="Unassembled WGS sequence"/>
</dbReference>